<dbReference type="Gene3D" id="3.40.50.2300">
    <property type="match status" value="1"/>
</dbReference>
<dbReference type="SMART" id="SM00421">
    <property type="entry name" value="HTH_LUXR"/>
    <property type="match status" value="1"/>
</dbReference>
<organism evidence="6 7">
    <name type="scientific">Luteitalea pratensis</name>
    <dbReference type="NCBI Taxonomy" id="1855912"/>
    <lineage>
        <taxon>Bacteria</taxon>
        <taxon>Pseudomonadati</taxon>
        <taxon>Acidobacteriota</taxon>
        <taxon>Vicinamibacteria</taxon>
        <taxon>Vicinamibacterales</taxon>
        <taxon>Vicinamibacteraceae</taxon>
        <taxon>Luteitalea</taxon>
    </lineage>
</organism>
<dbReference type="RefSeq" id="WP_110170206.1">
    <property type="nucleotide sequence ID" value="NZ_CP015136.1"/>
</dbReference>
<protein>
    <submittedName>
        <fullName evidence="6">Transcriptional regulatory protein LiaR</fullName>
    </submittedName>
</protein>
<keyword evidence="7" id="KW-1185">Reference proteome</keyword>
<dbReference type="Pfam" id="PF00196">
    <property type="entry name" value="GerE"/>
    <property type="match status" value="1"/>
</dbReference>
<dbReference type="InterPro" id="IPR016032">
    <property type="entry name" value="Sig_transdc_resp-reg_C-effctor"/>
</dbReference>
<keyword evidence="2" id="KW-0238">DNA-binding</keyword>
<evidence type="ECO:0000256" key="3">
    <source>
        <dbReference type="PROSITE-ProRule" id="PRU00169"/>
    </source>
</evidence>
<dbReference type="InterPro" id="IPR011006">
    <property type="entry name" value="CheY-like_superfamily"/>
</dbReference>
<evidence type="ECO:0000259" key="4">
    <source>
        <dbReference type="PROSITE" id="PS50043"/>
    </source>
</evidence>
<dbReference type="PANTHER" id="PTHR43214:SF43">
    <property type="entry name" value="TWO-COMPONENT RESPONSE REGULATOR"/>
    <property type="match status" value="1"/>
</dbReference>
<evidence type="ECO:0000256" key="2">
    <source>
        <dbReference type="ARBA" id="ARBA00023125"/>
    </source>
</evidence>
<evidence type="ECO:0000256" key="1">
    <source>
        <dbReference type="ARBA" id="ARBA00022553"/>
    </source>
</evidence>
<dbReference type="KEGG" id="abac:LuPra_01552"/>
<sequence length="217" mass="23266">MAGDTSPLAVAVIDDDRGTREGLAALIGGTPGFRCVGTYGSVEDALKRLPDVTPDVVLLDINLPGLSGSEGVGLLRDRCPRAQIVMLTVFAEEERIFESLCNGACGYLLKKTPPARLLDAIAEAHAGGSPMSPDIARKVVVALQRPAPIDKPEQALTPHELRIIGLLANGDSYQDVGDRLGITVNTVRNYIRRIYEKLHVHTKSQAVSKALRGRLIP</sequence>
<dbReference type="InterPro" id="IPR000792">
    <property type="entry name" value="Tscrpt_reg_LuxR_C"/>
</dbReference>
<dbReference type="CDD" id="cd06170">
    <property type="entry name" value="LuxR_C_like"/>
    <property type="match status" value="1"/>
</dbReference>
<dbReference type="PROSITE" id="PS50043">
    <property type="entry name" value="HTH_LUXR_2"/>
    <property type="match status" value="1"/>
</dbReference>
<dbReference type="EMBL" id="CP015136">
    <property type="protein sequence ID" value="AMY08355.1"/>
    <property type="molecule type" value="Genomic_DNA"/>
</dbReference>
<dbReference type="GO" id="GO:0000160">
    <property type="term" value="P:phosphorelay signal transduction system"/>
    <property type="evidence" value="ECO:0007669"/>
    <property type="project" value="InterPro"/>
</dbReference>
<evidence type="ECO:0000313" key="6">
    <source>
        <dbReference type="EMBL" id="AMY08355.1"/>
    </source>
</evidence>
<dbReference type="PROSITE" id="PS00622">
    <property type="entry name" value="HTH_LUXR_1"/>
    <property type="match status" value="1"/>
</dbReference>
<feature type="domain" description="HTH luxR-type" evidence="4">
    <location>
        <begin position="149"/>
        <end position="214"/>
    </location>
</feature>
<dbReference type="SUPFAM" id="SSF52172">
    <property type="entry name" value="CheY-like"/>
    <property type="match status" value="1"/>
</dbReference>
<dbReference type="PRINTS" id="PR00038">
    <property type="entry name" value="HTHLUXR"/>
</dbReference>
<dbReference type="Pfam" id="PF00072">
    <property type="entry name" value="Response_reg"/>
    <property type="match status" value="1"/>
</dbReference>
<gene>
    <name evidence="6" type="primary">liaR_2</name>
    <name evidence="6" type="ORF">LuPra_01552</name>
</gene>
<proteinExistence type="predicted"/>
<name>A0A143PII0_LUTPR</name>
<dbReference type="SUPFAM" id="SSF46894">
    <property type="entry name" value="C-terminal effector domain of the bipartite response regulators"/>
    <property type="match status" value="1"/>
</dbReference>
<dbReference type="InterPro" id="IPR001789">
    <property type="entry name" value="Sig_transdc_resp-reg_receiver"/>
</dbReference>
<reference evidence="7" key="2">
    <citation type="submission" date="2016-04" db="EMBL/GenBank/DDBJ databases">
        <title>First Complete Genome Sequence of a Subdivision 6 Acidobacterium.</title>
        <authorList>
            <person name="Huang S."/>
            <person name="Vieira S."/>
            <person name="Bunk B."/>
            <person name="Riedel T."/>
            <person name="Sproeer C."/>
            <person name="Overmann J."/>
        </authorList>
    </citation>
    <scope>NUCLEOTIDE SEQUENCE [LARGE SCALE GENOMIC DNA]</scope>
    <source>
        <strain evidence="7">DSM 100886 HEG_-6_39</strain>
    </source>
</reference>
<dbReference type="GO" id="GO:0006355">
    <property type="term" value="P:regulation of DNA-templated transcription"/>
    <property type="evidence" value="ECO:0007669"/>
    <property type="project" value="InterPro"/>
</dbReference>
<dbReference type="InterPro" id="IPR039420">
    <property type="entry name" value="WalR-like"/>
</dbReference>
<evidence type="ECO:0000313" key="7">
    <source>
        <dbReference type="Proteomes" id="UP000076079"/>
    </source>
</evidence>
<dbReference type="PANTHER" id="PTHR43214">
    <property type="entry name" value="TWO-COMPONENT RESPONSE REGULATOR"/>
    <property type="match status" value="1"/>
</dbReference>
<dbReference type="PROSITE" id="PS50110">
    <property type="entry name" value="RESPONSE_REGULATORY"/>
    <property type="match status" value="1"/>
</dbReference>
<accession>A0A143PII0</accession>
<dbReference type="STRING" id="1855912.LuPra_01552"/>
<feature type="domain" description="Response regulatory" evidence="5">
    <location>
        <begin position="9"/>
        <end position="125"/>
    </location>
</feature>
<dbReference type="GO" id="GO:0003677">
    <property type="term" value="F:DNA binding"/>
    <property type="evidence" value="ECO:0007669"/>
    <property type="project" value="UniProtKB-KW"/>
</dbReference>
<dbReference type="SMART" id="SM00448">
    <property type="entry name" value="REC"/>
    <property type="match status" value="1"/>
</dbReference>
<dbReference type="InterPro" id="IPR058245">
    <property type="entry name" value="NreC/VraR/RcsB-like_REC"/>
</dbReference>
<keyword evidence="1 3" id="KW-0597">Phosphoprotein</keyword>
<reference evidence="6 7" key="1">
    <citation type="journal article" date="2016" name="Genome Announc.">
        <title>First Complete Genome Sequence of a Subdivision 6 Acidobacterium Strain.</title>
        <authorList>
            <person name="Huang S."/>
            <person name="Vieira S."/>
            <person name="Bunk B."/>
            <person name="Riedel T."/>
            <person name="Sproer C."/>
            <person name="Overmann J."/>
        </authorList>
    </citation>
    <scope>NUCLEOTIDE SEQUENCE [LARGE SCALE GENOMIC DNA]</scope>
    <source>
        <strain evidence="7">DSM 100886 HEG_-6_39</strain>
    </source>
</reference>
<feature type="modified residue" description="4-aspartylphosphate" evidence="3">
    <location>
        <position position="60"/>
    </location>
</feature>
<dbReference type="CDD" id="cd17535">
    <property type="entry name" value="REC_NarL-like"/>
    <property type="match status" value="1"/>
</dbReference>
<dbReference type="OrthoDB" id="9780153at2"/>
<dbReference type="Proteomes" id="UP000076079">
    <property type="component" value="Chromosome"/>
</dbReference>
<evidence type="ECO:0000259" key="5">
    <source>
        <dbReference type="PROSITE" id="PS50110"/>
    </source>
</evidence>
<dbReference type="AlphaFoldDB" id="A0A143PII0"/>